<evidence type="ECO:0000313" key="2">
    <source>
        <dbReference type="Proteomes" id="UP001231649"/>
    </source>
</evidence>
<comment type="caution">
    <text evidence="1">The sequence shown here is derived from an EMBL/GenBank/DDBJ whole genome shotgun (WGS) entry which is preliminary data.</text>
</comment>
<protein>
    <submittedName>
        <fullName evidence="1">Uncharacterized protein</fullName>
    </submittedName>
</protein>
<organism evidence="1 2">
    <name type="scientific">Mythimna loreyi</name>
    <dbReference type="NCBI Taxonomy" id="667449"/>
    <lineage>
        <taxon>Eukaryota</taxon>
        <taxon>Metazoa</taxon>
        <taxon>Ecdysozoa</taxon>
        <taxon>Arthropoda</taxon>
        <taxon>Hexapoda</taxon>
        <taxon>Insecta</taxon>
        <taxon>Pterygota</taxon>
        <taxon>Neoptera</taxon>
        <taxon>Endopterygota</taxon>
        <taxon>Lepidoptera</taxon>
        <taxon>Glossata</taxon>
        <taxon>Ditrysia</taxon>
        <taxon>Noctuoidea</taxon>
        <taxon>Noctuidae</taxon>
        <taxon>Noctuinae</taxon>
        <taxon>Hadenini</taxon>
        <taxon>Mythimna</taxon>
    </lineage>
</organism>
<reference evidence="1" key="1">
    <citation type="submission" date="2023-03" db="EMBL/GenBank/DDBJ databases">
        <title>Chromosome-level genomes of two armyworms, Mythimna separata and Mythimna loreyi, provide insights into the biosynthesis and reception of sex pheromones.</title>
        <authorList>
            <person name="Zhao H."/>
        </authorList>
    </citation>
    <scope>NUCLEOTIDE SEQUENCE</scope>
    <source>
        <strain evidence="1">BeijingLab</strain>
    </source>
</reference>
<sequence>MDFKFFLGLIVFASTIASSSAGCILTQKYDSCNYTIACTGNPGSISNPNCEEEPYVIFIIQNSKMEYLTTGFFAATNFDSRVREIKTYGNSWSRIDSSTFRYYPKTIIMDLSNNGIERIYNEAFRNLNYLQNLNISHNKIETLNPKSFLTSDSRNNAVQELDLSYNKLIELSGELNDLAKLKILHLQNNMLSRLADDCFMNLKSLEYLNLQNNRLSFLNLTLTNLKMLKTLDISYNNLIKLSGYEINRMTAIVVFNASHNALTSVESNCFNQATSLEQVDFSYNNINATIENVRFVVNNQLQYLNFYNNHITGIQENSFMQCKLFYINFENNNITGDIKENTFTGLRNVTKLDLSRQSVSGIQNKAFVDMVNLAHLNLSFNIIKKIENASFYNASISILDLSHNQVSDLYFLQNGLSNLIELYVNDNDITIIPKNIFDSQTQLKKLDLSMNRIVIIEQYSLPLNNLQYLNIENNRLSGVIEKNVFSPAKYLRFLDLSNFNITKIDDTAFVDLPVMARLNLSYNNIETIEPNNFRGLDNMYSLDLSNNNLTDLTFNKSIWTNNLKALYLNNNKLKNMLKLFVNICRVSYLDISNNDIDSPIIFGANIFPNLTGLHVANNKIRIFNNPWINSLTTLIDLGLSSNEISYINLSYFKELLSVDLSNNNLSYLNSTILQNNEYLQSLDVSRNNITDLPPGTFQFMKNLKLVNLSSNYLTKLRFGSLKGLHKTELLDLSKNYIEVLDVDVFHECEEMKTLIIDYNRIKTFDVERLILMSLRKLRTLSLGGNPISCTEIVHNVKSTNATFYAIRQVEITSINKVYHEDNVHGIQCGDVVYNESATLKPNTNELTADESTVSSTTVVLIWCTLLTIVVVGAAVFAYIKLYKKRIFVVGSNVTMQMRNSIVSDVSDFQSDLLS</sequence>
<dbReference type="EMBL" id="CM056794">
    <property type="protein sequence ID" value="KAJ8717440.1"/>
    <property type="molecule type" value="Genomic_DNA"/>
</dbReference>
<accession>A0ACC2QLQ5</accession>
<proteinExistence type="predicted"/>
<evidence type="ECO:0000313" key="1">
    <source>
        <dbReference type="EMBL" id="KAJ8717440.1"/>
    </source>
</evidence>
<keyword evidence="2" id="KW-1185">Reference proteome</keyword>
<name>A0ACC2QLQ5_9NEOP</name>
<gene>
    <name evidence="1" type="ORF">PYW08_005839</name>
</gene>
<dbReference type="Proteomes" id="UP001231649">
    <property type="component" value="Chromosome 18"/>
</dbReference>